<dbReference type="EMBL" id="VRKQ01000010">
    <property type="protein sequence ID" value="TXG37005.1"/>
    <property type="molecule type" value="Genomic_DNA"/>
</dbReference>
<reference evidence="2 3" key="1">
    <citation type="submission" date="2019-08" db="EMBL/GenBank/DDBJ databases">
        <title>Seonamhaeicola sediminis sp. nov., isolated from marine sediment.</title>
        <authorList>
            <person name="Cao W.R."/>
        </authorList>
    </citation>
    <scope>NUCLEOTIDE SEQUENCE [LARGE SCALE GENOMIC DNA]</scope>
    <source>
        <strain evidence="2 3">1505</strain>
    </source>
</reference>
<dbReference type="RefSeq" id="WP_147768104.1">
    <property type="nucleotide sequence ID" value="NZ_VRKQ01000010.1"/>
</dbReference>
<proteinExistence type="predicted"/>
<protein>
    <submittedName>
        <fullName evidence="2">Uncharacterized protein</fullName>
    </submittedName>
</protein>
<dbReference type="AlphaFoldDB" id="A0A5C7GIR2"/>
<dbReference type="OrthoDB" id="1200950at2"/>
<name>A0A5C7GIR2_9FLAO</name>
<keyword evidence="1" id="KW-0472">Membrane</keyword>
<keyword evidence="1" id="KW-0812">Transmembrane</keyword>
<feature type="transmembrane region" description="Helical" evidence="1">
    <location>
        <begin position="48"/>
        <end position="67"/>
    </location>
</feature>
<feature type="transmembrane region" description="Helical" evidence="1">
    <location>
        <begin position="18"/>
        <end position="36"/>
    </location>
</feature>
<organism evidence="2 3">
    <name type="scientific">Seonamhaeicola maritimus</name>
    <dbReference type="NCBI Taxonomy" id="2591822"/>
    <lineage>
        <taxon>Bacteria</taxon>
        <taxon>Pseudomonadati</taxon>
        <taxon>Bacteroidota</taxon>
        <taxon>Flavobacteriia</taxon>
        <taxon>Flavobacteriales</taxon>
        <taxon>Flavobacteriaceae</taxon>
    </lineage>
</organism>
<evidence type="ECO:0000313" key="2">
    <source>
        <dbReference type="EMBL" id="TXG37005.1"/>
    </source>
</evidence>
<dbReference type="Proteomes" id="UP000321080">
    <property type="component" value="Unassembled WGS sequence"/>
</dbReference>
<keyword evidence="1" id="KW-1133">Transmembrane helix</keyword>
<sequence length="182" mass="21441">MKENIIVSEKQRPLWQRVIASLFLTSAVILFAYTIYRANLIDDHLIDFGHQIELVIYLTGFGIAFSFHKSVYIDLNNSKFRSTIEIGPLKIGQWKSISNYKYVSIFHQPLQDGNKIFEVNLWFDRNKHWELYEKFDFIEAFEIGYKISEFLNIDLLDATIPNNYKWVDKKATIEAGKIIYSD</sequence>
<comment type="caution">
    <text evidence="2">The sequence shown here is derived from an EMBL/GenBank/DDBJ whole genome shotgun (WGS) entry which is preliminary data.</text>
</comment>
<gene>
    <name evidence="2" type="ORF">FUA22_10580</name>
</gene>
<evidence type="ECO:0000313" key="3">
    <source>
        <dbReference type="Proteomes" id="UP000321080"/>
    </source>
</evidence>
<keyword evidence="3" id="KW-1185">Reference proteome</keyword>
<accession>A0A5C7GIR2</accession>
<evidence type="ECO:0000256" key="1">
    <source>
        <dbReference type="SAM" id="Phobius"/>
    </source>
</evidence>